<gene>
    <name evidence="1" type="ordered locus">AALP_Aa3g134500</name>
</gene>
<organism evidence="1 2">
    <name type="scientific">Arabis alpina</name>
    <name type="common">Alpine rock-cress</name>
    <dbReference type="NCBI Taxonomy" id="50452"/>
    <lineage>
        <taxon>Eukaryota</taxon>
        <taxon>Viridiplantae</taxon>
        <taxon>Streptophyta</taxon>
        <taxon>Embryophyta</taxon>
        <taxon>Tracheophyta</taxon>
        <taxon>Spermatophyta</taxon>
        <taxon>Magnoliopsida</taxon>
        <taxon>eudicotyledons</taxon>
        <taxon>Gunneridae</taxon>
        <taxon>Pentapetalae</taxon>
        <taxon>rosids</taxon>
        <taxon>malvids</taxon>
        <taxon>Brassicales</taxon>
        <taxon>Brassicaceae</taxon>
        <taxon>Arabideae</taxon>
        <taxon>Arabis</taxon>
    </lineage>
</organism>
<accession>A0A087H8Z6</accession>
<sequence length="115" mass="13091">MAPRIRTSASYSSHQEYTVDFFGEELMVTVTPDSSVISRWIDDVGFYVSGPFYSHPLVVGVGVQWTPPGYFSDSPPPEVTYYFDYSLESDYYAPKRKLRPPVDTLQLCVDPSSFR</sequence>
<dbReference type="Gramene" id="KFK38598">
    <property type="protein sequence ID" value="KFK38598"/>
    <property type="gene ID" value="AALP_AA3G134500"/>
</dbReference>
<dbReference type="eggNOG" id="KOG4373">
    <property type="taxonomic scope" value="Eukaryota"/>
</dbReference>
<dbReference type="Proteomes" id="UP000029120">
    <property type="component" value="Chromosome 3"/>
</dbReference>
<name>A0A087H8Z6_ARAAL</name>
<protein>
    <submittedName>
        <fullName evidence="1">Uncharacterized protein</fullName>
    </submittedName>
</protein>
<evidence type="ECO:0000313" key="2">
    <source>
        <dbReference type="Proteomes" id="UP000029120"/>
    </source>
</evidence>
<evidence type="ECO:0000313" key="1">
    <source>
        <dbReference type="EMBL" id="KFK38598.1"/>
    </source>
</evidence>
<keyword evidence="2" id="KW-1185">Reference proteome</keyword>
<dbReference type="AlphaFoldDB" id="A0A087H8Z6"/>
<dbReference type="OrthoDB" id="10261556at2759"/>
<reference evidence="2" key="1">
    <citation type="journal article" date="2015" name="Nat. Plants">
        <title>Genome expansion of Arabis alpina linked with retrotransposition and reduced symmetric DNA methylation.</title>
        <authorList>
            <person name="Willing E.M."/>
            <person name="Rawat V."/>
            <person name="Mandakova T."/>
            <person name="Maumus F."/>
            <person name="James G.V."/>
            <person name="Nordstroem K.J."/>
            <person name="Becker C."/>
            <person name="Warthmann N."/>
            <person name="Chica C."/>
            <person name="Szarzynska B."/>
            <person name="Zytnicki M."/>
            <person name="Albani M.C."/>
            <person name="Kiefer C."/>
            <person name="Bergonzi S."/>
            <person name="Castaings L."/>
            <person name="Mateos J.L."/>
            <person name="Berns M.C."/>
            <person name="Bujdoso N."/>
            <person name="Piofczyk T."/>
            <person name="de Lorenzo L."/>
            <person name="Barrero-Sicilia C."/>
            <person name="Mateos I."/>
            <person name="Piednoel M."/>
            <person name="Hagmann J."/>
            <person name="Chen-Min-Tao R."/>
            <person name="Iglesias-Fernandez R."/>
            <person name="Schuster S.C."/>
            <person name="Alonso-Blanco C."/>
            <person name="Roudier F."/>
            <person name="Carbonero P."/>
            <person name="Paz-Ares J."/>
            <person name="Davis S.J."/>
            <person name="Pecinka A."/>
            <person name="Quesneville H."/>
            <person name="Colot V."/>
            <person name="Lysak M.A."/>
            <person name="Weigel D."/>
            <person name="Coupland G."/>
            <person name="Schneeberger K."/>
        </authorList>
    </citation>
    <scope>NUCLEOTIDE SEQUENCE [LARGE SCALE GENOMIC DNA]</scope>
    <source>
        <strain evidence="2">cv. Pajares</strain>
    </source>
</reference>
<proteinExistence type="predicted"/>
<dbReference type="EMBL" id="CM002871">
    <property type="protein sequence ID" value="KFK38598.1"/>
    <property type="molecule type" value="Genomic_DNA"/>
</dbReference>